<sequence>MNPSPLKGRTLSKRSRTIIRTGADAVAEANAKVRRAELASAATTTTTTSPVVTSLLDMDDDNDAGAIGESRREPMLCNASNNNNSSSNTTKSSHRRRHKRPKLLKSTINTNTSWSSSTATANAASWAGDDDNEQERQHHYYLANDNDNDCSKKSSTPSSSYKSHHQQQQQFEFLQDTPSSTTSTGMKSNGTSKSFTSSSSKLRHDNIGTTNSKNNSNDNVVSSLRSIPSSSGGKVGGKRQNSPGNFIGHGTPKSCSNDDSCSSSLPSTVKSLGRKVPSTPSSCRNSQLGSIPEHGTPTSDDDRSTSIPSAAKASGRQGPTTTTSSQNSQLDSIPEHGTPTSSNDESCLSSFPSTAKALGRQGPTTATSSQNSQLDSIPEHGTPTSSNDVSRSNSLPSTAKPSWGRKGPSSTPSSSQKTQLGSIHEHGTPTSSSDADRSTSVQSTSKTMVRKGPSTPSSSQQSQLDSIPEHGALTSNDDSCSSSLPSTAKTMGRKGPSTPSSSQQSQLDSIPEHGTLTSNDNSCSSSLPSTAKTMGRKGPSTPTSSNKSLRGKSGRLKESTPESRGTVLPSSQESSISSSGTPQAVTLGKHRRFRDDTTTQDMGNYRMLIDDLSYLSSAIIQCRKKLPTKTSSAKVTLTTTSRRRRSGATLDAVVASHTQQQHHTAVTAGAACGIAELVSQSDTRVKLLTLTAKSARGGAKVGAVEAILESVACAPDAPDWSVVCRNMIENGCGSGQSSGELSNGSTRSYKDNVDHHSALDRRSDSPRNREYDIISSKALSIVSYFVGIDCTESAILPDGPSNRLAIQLTRETVLQHKSALRGIARLVADDPVVNAYLHAASKALSTNAGGICCGDESSDDIGPPERRTSCRSSRDFLASIKHDREPNHSTHCDPTKSGRRSRKKRQVSDSPSSNVSSDLQSKSSLDVEPSFGIGTSRTLFCRGQSADMDFSFREAPTPEGHESDVNCSNKFDEKILLAMSRIKLTRDNDFGLSFYRRDLHCAYCGVWTPHLISHLDSNNKDSFTSTSGLALVAADCIITGRDRWSAESHTDLHDDVDDGLPFLGYSNEQHASHRLMSENPIVYANEMLRLSGSLPQYSRSMSETLLAILISMNSHGITCCFECTSYLQKRAFALSEVIDSLCCLSPNVSVTLSNHESCLVPSLLRVILEISLSMNDDWPSLYVDAASAALKTLTSLTHENSVASGQMLESLPWESSGSTSSQDSTSTNHTTGVGIVFSYLFRTVSLMQTKQAHHKMMYDHAIFCLNILTNTVEMDPDQAKRVIEAIIVDVDGDDHQSGLSWLTRWIVSTTSGFRESVMKGSFGSSASTNDDNELKTGEDDNLVTAGNGFVLLAYLMIGDDVSSRNNRDIILEELPIDQNRISGGIQFIVKVLKAFCNYYHYTVGDISVAVIAPVVKLITGLELLDLQAVPSTHY</sequence>
<feature type="compositionally biased region" description="Polar residues" evidence="1">
    <location>
        <begin position="338"/>
        <end position="353"/>
    </location>
</feature>
<feature type="region of interest" description="Disordered" evidence="1">
    <location>
        <begin position="735"/>
        <end position="766"/>
    </location>
</feature>
<feature type="compositionally biased region" description="Low complexity" evidence="1">
    <location>
        <begin position="908"/>
        <end position="921"/>
    </location>
</feature>
<reference evidence="2 3" key="1">
    <citation type="submission" date="2024-10" db="EMBL/GenBank/DDBJ databases">
        <title>Updated reference genomes for cyclostephanoid diatoms.</title>
        <authorList>
            <person name="Roberts W.R."/>
            <person name="Alverson A.J."/>
        </authorList>
    </citation>
    <scope>NUCLEOTIDE SEQUENCE [LARGE SCALE GENOMIC DNA]</scope>
    <source>
        <strain evidence="2 3">AJA232-27</strain>
    </source>
</reference>
<feature type="compositionally biased region" description="Low complexity" evidence="1">
    <location>
        <begin position="496"/>
        <end position="530"/>
    </location>
</feature>
<feature type="compositionally biased region" description="Low complexity" evidence="1">
    <location>
        <begin position="38"/>
        <end position="56"/>
    </location>
</feature>
<feature type="compositionally biased region" description="Polar residues" evidence="1">
    <location>
        <begin position="278"/>
        <end position="289"/>
    </location>
</feature>
<feature type="compositionally biased region" description="Basic residues" evidence="1">
    <location>
        <begin position="92"/>
        <end position="103"/>
    </location>
</feature>
<feature type="compositionally biased region" description="Basic and acidic residues" evidence="1">
    <location>
        <begin position="879"/>
        <end position="896"/>
    </location>
</feature>
<feature type="compositionally biased region" description="Polar residues" evidence="1">
    <location>
        <begin position="362"/>
        <end position="375"/>
    </location>
</feature>
<organism evidence="2 3">
    <name type="scientific">Discostella pseudostelligera</name>
    <dbReference type="NCBI Taxonomy" id="259834"/>
    <lineage>
        <taxon>Eukaryota</taxon>
        <taxon>Sar</taxon>
        <taxon>Stramenopiles</taxon>
        <taxon>Ochrophyta</taxon>
        <taxon>Bacillariophyta</taxon>
        <taxon>Coscinodiscophyceae</taxon>
        <taxon>Thalassiosirophycidae</taxon>
        <taxon>Stephanodiscales</taxon>
        <taxon>Stephanodiscaceae</taxon>
        <taxon>Discostella</taxon>
    </lineage>
</organism>
<feature type="compositionally biased region" description="Polar residues" evidence="1">
    <location>
        <begin position="428"/>
        <end position="447"/>
    </location>
</feature>
<feature type="compositionally biased region" description="Polar residues" evidence="1">
    <location>
        <begin position="382"/>
        <end position="400"/>
    </location>
</feature>
<gene>
    <name evidence="2" type="ORF">ACHAWU_009259</name>
</gene>
<comment type="caution">
    <text evidence="2">The sequence shown here is derived from an EMBL/GenBank/DDBJ whole genome shotgun (WGS) entry which is preliminary data.</text>
</comment>
<dbReference type="Proteomes" id="UP001530293">
    <property type="component" value="Unassembled WGS sequence"/>
</dbReference>
<feature type="compositionally biased region" description="Polar residues" evidence="1">
    <location>
        <begin position="317"/>
        <end position="331"/>
    </location>
</feature>
<feature type="compositionally biased region" description="Low complexity" evidence="1">
    <location>
        <begin position="78"/>
        <end position="91"/>
    </location>
</feature>
<feature type="compositionally biased region" description="Low complexity" evidence="1">
    <location>
        <begin position="473"/>
        <end position="487"/>
    </location>
</feature>
<evidence type="ECO:0000313" key="2">
    <source>
        <dbReference type="EMBL" id="KAL3756949.1"/>
    </source>
</evidence>
<feature type="compositionally biased region" description="Low complexity" evidence="1">
    <location>
        <begin position="104"/>
        <end position="117"/>
    </location>
</feature>
<feature type="compositionally biased region" description="Polar residues" evidence="1">
    <location>
        <begin position="735"/>
        <end position="747"/>
    </location>
</feature>
<feature type="compositionally biased region" description="Low complexity" evidence="1">
    <location>
        <begin position="153"/>
        <end position="170"/>
    </location>
</feature>
<feature type="compositionally biased region" description="Polar residues" evidence="1">
    <location>
        <begin position="176"/>
        <end position="186"/>
    </location>
</feature>
<feature type="region of interest" description="Disordered" evidence="1">
    <location>
        <begin position="142"/>
        <end position="598"/>
    </location>
</feature>
<evidence type="ECO:0000256" key="1">
    <source>
        <dbReference type="SAM" id="MobiDB-lite"/>
    </source>
</evidence>
<feature type="compositionally biased region" description="Low complexity" evidence="1">
    <location>
        <begin position="254"/>
        <end position="264"/>
    </location>
</feature>
<accession>A0ABD3LYW8</accession>
<dbReference type="EMBL" id="JALLBG020000284">
    <property type="protein sequence ID" value="KAL3756949.1"/>
    <property type="molecule type" value="Genomic_DNA"/>
</dbReference>
<evidence type="ECO:0000313" key="3">
    <source>
        <dbReference type="Proteomes" id="UP001530293"/>
    </source>
</evidence>
<feature type="region of interest" description="Disordered" evidence="1">
    <location>
        <begin position="879"/>
        <end position="930"/>
    </location>
</feature>
<evidence type="ECO:0008006" key="4">
    <source>
        <dbReference type="Google" id="ProtNLM"/>
    </source>
</evidence>
<proteinExistence type="predicted"/>
<protein>
    <recommendedName>
        <fullName evidence="4">Wings apart-like protein C-terminal domain-containing protein</fullName>
    </recommendedName>
</protein>
<feature type="compositionally biased region" description="Low complexity" evidence="1">
    <location>
        <begin position="570"/>
        <end position="579"/>
    </location>
</feature>
<feature type="compositionally biased region" description="Low complexity" evidence="1">
    <location>
        <begin position="211"/>
        <end position="231"/>
    </location>
</feature>
<feature type="compositionally biased region" description="Basic and acidic residues" evidence="1">
    <location>
        <begin position="748"/>
        <end position="766"/>
    </location>
</feature>
<feature type="compositionally biased region" description="Low complexity" evidence="1">
    <location>
        <begin position="453"/>
        <end position="466"/>
    </location>
</feature>
<keyword evidence="3" id="KW-1185">Reference proteome</keyword>
<feature type="compositionally biased region" description="Low complexity" evidence="1">
    <location>
        <begin position="404"/>
        <end position="419"/>
    </location>
</feature>
<feature type="compositionally biased region" description="Low complexity" evidence="1">
    <location>
        <begin position="187"/>
        <end position="200"/>
    </location>
</feature>
<name>A0ABD3LYW8_9STRA</name>
<feature type="region of interest" description="Disordered" evidence="1">
    <location>
        <begin position="38"/>
        <end position="117"/>
    </location>
</feature>